<dbReference type="FunFam" id="3.30.457.60:FF:000002">
    <property type="entry name" value="Mitotic spindle assembly checkpoint protein MAD1"/>
    <property type="match status" value="1"/>
</dbReference>
<dbReference type="GO" id="GO:0007094">
    <property type="term" value="P:mitotic spindle assembly checkpoint signaling"/>
    <property type="evidence" value="ECO:0007669"/>
    <property type="project" value="InterPro"/>
</dbReference>
<dbReference type="PANTHER" id="PTHR23168">
    <property type="entry name" value="MITOTIC SPINDLE ASSEMBLY CHECKPOINT PROTEIN MAD1 MITOTIC ARREST DEFICIENT-LIKE PROTEIN 1"/>
    <property type="match status" value="1"/>
</dbReference>
<evidence type="ECO:0000313" key="9">
    <source>
        <dbReference type="Proteomes" id="UP000596742"/>
    </source>
</evidence>
<dbReference type="Pfam" id="PF05557">
    <property type="entry name" value="MAD"/>
    <property type="match status" value="1"/>
</dbReference>
<evidence type="ECO:0000256" key="2">
    <source>
        <dbReference type="ARBA" id="ARBA00008029"/>
    </source>
</evidence>
<evidence type="ECO:0000256" key="4">
    <source>
        <dbReference type="ARBA" id="ARBA00022776"/>
    </source>
</evidence>
<dbReference type="GO" id="GO:0000776">
    <property type="term" value="C:kinetochore"/>
    <property type="evidence" value="ECO:0007669"/>
    <property type="project" value="TreeGrafter"/>
</dbReference>
<name>A0A8B6EM87_MYTGA</name>
<accession>A0A8B6EM87</accession>
<feature type="coiled-coil region" evidence="7">
    <location>
        <begin position="365"/>
        <end position="406"/>
    </location>
</feature>
<dbReference type="Proteomes" id="UP000596742">
    <property type="component" value="Unassembled WGS sequence"/>
</dbReference>
<comment type="caution">
    <text evidence="8">The sequence shown here is derived from an EMBL/GenBank/DDBJ whole genome shotgun (WGS) entry which is preliminary data.</text>
</comment>
<evidence type="ECO:0000313" key="8">
    <source>
        <dbReference type="EMBL" id="VDI37061.1"/>
    </source>
</evidence>
<gene>
    <name evidence="8" type="ORF">MGAL_10B033296</name>
</gene>
<comment type="subcellular location">
    <subcellularLocation>
        <location evidence="1">Nucleus</location>
    </subcellularLocation>
</comment>
<dbReference type="AlphaFoldDB" id="A0A8B6EM87"/>
<organism evidence="8 9">
    <name type="scientific">Mytilus galloprovincialis</name>
    <name type="common">Mediterranean mussel</name>
    <dbReference type="NCBI Taxonomy" id="29158"/>
    <lineage>
        <taxon>Eukaryota</taxon>
        <taxon>Metazoa</taxon>
        <taxon>Spiralia</taxon>
        <taxon>Lophotrochozoa</taxon>
        <taxon>Mollusca</taxon>
        <taxon>Bivalvia</taxon>
        <taxon>Autobranchia</taxon>
        <taxon>Pteriomorphia</taxon>
        <taxon>Mytilida</taxon>
        <taxon>Mytiloidea</taxon>
        <taxon>Mytilidae</taxon>
        <taxon>Mytilinae</taxon>
        <taxon>Mytilus</taxon>
    </lineage>
</organism>
<dbReference type="GO" id="GO:0051315">
    <property type="term" value="P:attachment of mitotic spindle microtubules to kinetochore"/>
    <property type="evidence" value="ECO:0007669"/>
    <property type="project" value="TreeGrafter"/>
</dbReference>
<keyword evidence="7" id="KW-0175">Coiled coil</keyword>
<protein>
    <submittedName>
        <fullName evidence="8">Mitotic spindle assembly checkpoint protein MAD1</fullName>
    </submittedName>
</protein>
<dbReference type="GO" id="GO:0051301">
    <property type="term" value="P:cell division"/>
    <property type="evidence" value="ECO:0007669"/>
    <property type="project" value="UniProtKB-KW"/>
</dbReference>
<keyword evidence="3" id="KW-0132">Cell division</keyword>
<dbReference type="InterPro" id="IPR008672">
    <property type="entry name" value="Mad1"/>
</dbReference>
<dbReference type="Gene3D" id="6.10.250.90">
    <property type="match status" value="1"/>
</dbReference>
<evidence type="ECO:0000256" key="3">
    <source>
        <dbReference type="ARBA" id="ARBA00022618"/>
    </source>
</evidence>
<reference evidence="8" key="1">
    <citation type="submission" date="2018-11" db="EMBL/GenBank/DDBJ databases">
        <authorList>
            <person name="Alioto T."/>
            <person name="Alioto T."/>
        </authorList>
    </citation>
    <scope>NUCLEOTIDE SEQUENCE</scope>
</reference>
<evidence type="ECO:0000256" key="7">
    <source>
        <dbReference type="SAM" id="Coils"/>
    </source>
</evidence>
<dbReference type="Gene3D" id="3.30.457.60">
    <property type="match status" value="1"/>
</dbReference>
<keyword evidence="6" id="KW-0131">Cell cycle</keyword>
<dbReference type="Gene3D" id="1.20.5.170">
    <property type="match status" value="1"/>
</dbReference>
<evidence type="ECO:0000256" key="1">
    <source>
        <dbReference type="ARBA" id="ARBA00004123"/>
    </source>
</evidence>
<keyword evidence="4" id="KW-0498">Mitosis</keyword>
<feature type="coiled-coil region" evidence="7">
    <location>
        <begin position="494"/>
        <end position="521"/>
    </location>
</feature>
<keyword evidence="9" id="KW-1185">Reference proteome</keyword>
<evidence type="ECO:0000256" key="5">
    <source>
        <dbReference type="ARBA" id="ARBA00023242"/>
    </source>
</evidence>
<dbReference type="SUPFAM" id="SSF75704">
    <property type="entry name" value="Mitotic arrest deficient-like 1, Mad1"/>
    <property type="match status" value="1"/>
</dbReference>
<proteinExistence type="inferred from homology"/>
<dbReference type="PANTHER" id="PTHR23168:SF0">
    <property type="entry name" value="MITOTIC SPINDLE ASSEMBLY CHECKPOINT PROTEIN MAD1"/>
    <property type="match status" value="1"/>
</dbReference>
<keyword evidence="5" id="KW-0539">Nucleus</keyword>
<dbReference type="OrthoDB" id="331602at2759"/>
<comment type="similarity">
    <text evidence="2">Belongs to the MAD1 family.</text>
</comment>
<evidence type="ECO:0000256" key="6">
    <source>
        <dbReference type="ARBA" id="ARBA00023306"/>
    </source>
</evidence>
<dbReference type="GO" id="GO:0005635">
    <property type="term" value="C:nuclear envelope"/>
    <property type="evidence" value="ECO:0007669"/>
    <property type="project" value="TreeGrafter"/>
</dbReference>
<feature type="coiled-coil region" evidence="7">
    <location>
        <begin position="433"/>
        <end position="467"/>
    </location>
</feature>
<feature type="coiled-coil region" evidence="7">
    <location>
        <begin position="66"/>
        <end position="313"/>
    </location>
</feature>
<feature type="coiled-coil region" evidence="7">
    <location>
        <begin position="547"/>
        <end position="577"/>
    </location>
</feature>
<sequence>MNDNTAVIRMKRDFDKFISGQSGRLDLSQSVGSDDSSFMNITSGTALSVKSMLEKEKDSMLKDAELSAARGTIAKLEAEISTLKTSNKRARIEFEKDLGCFKDGKDRESDKIKELKSQIQFLSSREKYAREELEEYKKIKDNSRSDYETKIMELKKGNMKLQDEVQKTRQTLSEKTTEFRSELLKSQSSLQRNINDLEESQTQLKLQQRRVSELTTEISELEEHRTRANLLEQQLKELDTKCTRMEEDTIVTKAMKTQLTLFPDIEKEVKKLREQNAQLREIQENNMLLKEKAESLERKLERAEKIYTDAAHLDTENLALKSKLQKWEQVEKDGKSPSQLAKRLTCLQESEAVMLERQGQLQSRIHSLEEHLNSSQQKLEKSITELQKEKSKVEQNADLIKRLQRKLLFVTKERDGFKNILDSYESEMTVNVAKHATSRIQHLEDTIDNYRKQVDQLEGDLQKAYSQNGAQRMDNPQIYVPVVPAQSEVDKKTILKLRERISVLEKEIEKSEEQRYILETRIEQRHLQGDYDPTKTKVIHFEMNPVAMAAKQRAAELQRLREENETLKERIRVLEESGGQAMDVTEQVQKRLQEPSSSKEVDEMKAQLTKEELKNKRLMEAFSKKSQEFREVCYQLTGYKIDFHYTNQYKVTSMYAESRDDFFVFQQGEKNDMQLLSTDFTENLEETIDLYLSKHKSIPAFLSSVTLDLFKTQTFKV</sequence>
<dbReference type="GO" id="GO:0072686">
    <property type="term" value="C:mitotic spindle"/>
    <property type="evidence" value="ECO:0007669"/>
    <property type="project" value="TreeGrafter"/>
</dbReference>
<dbReference type="EMBL" id="UYJE01005395">
    <property type="protein sequence ID" value="VDI37061.1"/>
    <property type="molecule type" value="Genomic_DNA"/>
</dbReference>